<dbReference type="OrthoDB" id="29168at10239"/>
<evidence type="ECO:0000313" key="1">
    <source>
        <dbReference type="EMBL" id="AER48798.1"/>
    </source>
</evidence>
<organism evidence="1 2">
    <name type="scientific">Mycobacterium phage Alma</name>
    <dbReference type="NCBI Taxonomy" id="2902800"/>
    <lineage>
        <taxon>Viruses</taxon>
        <taxon>Duplodnaviria</taxon>
        <taxon>Heunggongvirae</taxon>
        <taxon>Uroviricota</taxon>
        <taxon>Caudoviricetes</taxon>
        <taxon>Fromanvirus</taxon>
        <taxon>Fromanvirus alma</taxon>
    </lineage>
</organism>
<dbReference type="EMBL" id="JN699005">
    <property type="protein sequence ID" value="AER48798.1"/>
    <property type="molecule type" value="Genomic_DNA"/>
</dbReference>
<dbReference type="Proteomes" id="UP000005647">
    <property type="component" value="Segment"/>
</dbReference>
<gene>
    <name evidence="1" type="primary">90</name>
    <name evidence="1" type="ORF">ALMA_90</name>
</gene>
<protein>
    <submittedName>
        <fullName evidence="1">Uncharacterized protein</fullName>
    </submittedName>
</protein>
<evidence type="ECO:0000313" key="2">
    <source>
        <dbReference type="Proteomes" id="UP000005647"/>
    </source>
</evidence>
<accession>G8I7V9</accession>
<dbReference type="GeneID" id="18562828"/>
<reference evidence="1 2" key="1">
    <citation type="journal article" date="2012" name="J. Virol.">
        <title>Complete Genome Sequences of 138 Mycobacteriophages.</title>
        <authorList>
            <consortium name="the Science Education Alliance Phage Hunters Advancing Genomics and Evolutionary Science Program"/>
            <consortium name="the KwaZulu-Natal Research Institute for Tuberculosis and HIV Mycobacterial Genetics Course Students"/>
            <consortium name="the Phage Hunters Integrating Research and Education Program"/>
            <person name="Hatfull G.F."/>
        </authorList>
    </citation>
    <scope>NUCLEOTIDE SEQUENCE [LARGE SCALE GENOMIC DNA]</scope>
</reference>
<sequence>MFDDDDIAQMEGEDTDEVLAAIDVLARTLRYSVKDNLQDDWIA</sequence>
<dbReference type="RefSeq" id="YP_009014955.1">
    <property type="nucleotide sequence ID" value="NC_023716.1"/>
</dbReference>
<dbReference type="KEGG" id="vg:18562828"/>
<name>G8I7V9_9CAUD</name>
<keyword evidence="2" id="KW-1185">Reference proteome</keyword>
<proteinExistence type="predicted"/>